<reference evidence="2 3" key="1">
    <citation type="submission" date="2016-11" db="EMBL/GenBank/DDBJ databases">
        <title>Study of marine rhodopsin-containing bacteria.</title>
        <authorList>
            <person name="Yoshizawa S."/>
            <person name="Kumagai Y."/>
            <person name="Kogure K."/>
        </authorList>
    </citation>
    <scope>NUCLEOTIDE SEQUENCE [LARGE SCALE GENOMIC DNA]</scope>
    <source>
        <strain evidence="2 3">SG-29</strain>
    </source>
</reference>
<sequence>MKRSLLALFLAISFAGCQFENRPDGGNPDHTGADNAEQDAYEATTGSQGAVPAPRADDAASTAQEALGGAPASPAPAEETQDMLPPPTSGAPASPPPPSQ</sequence>
<accession>A0A259U1V2</accession>
<name>A0A259U1V2_9BACT</name>
<protein>
    <recommendedName>
        <fullName evidence="4">Lipoprotein</fullName>
    </recommendedName>
</protein>
<dbReference type="EMBL" id="MQWB01000001">
    <property type="protein sequence ID" value="OZC03962.1"/>
    <property type="molecule type" value="Genomic_DNA"/>
</dbReference>
<organism evidence="2 3">
    <name type="scientific">Rubricoccus marinus</name>
    <dbReference type="NCBI Taxonomy" id="716817"/>
    <lineage>
        <taxon>Bacteria</taxon>
        <taxon>Pseudomonadati</taxon>
        <taxon>Rhodothermota</taxon>
        <taxon>Rhodothermia</taxon>
        <taxon>Rhodothermales</taxon>
        <taxon>Rubricoccaceae</taxon>
        <taxon>Rubricoccus</taxon>
    </lineage>
</organism>
<dbReference type="AlphaFoldDB" id="A0A259U1V2"/>
<feature type="compositionally biased region" description="Low complexity" evidence="1">
    <location>
        <begin position="65"/>
        <end position="78"/>
    </location>
</feature>
<dbReference type="PROSITE" id="PS51257">
    <property type="entry name" value="PROKAR_LIPOPROTEIN"/>
    <property type="match status" value="1"/>
</dbReference>
<feature type="compositionally biased region" description="Pro residues" evidence="1">
    <location>
        <begin position="84"/>
        <end position="100"/>
    </location>
</feature>
<dbReference type="Proteomes" id="UP000216446">
    <property type="component" value="Unassembled WGS sequence"/>
</dbReference>
<dbReference type="RefSeq" id="WP_094549920.1">
    <property type="nucleotide sequence ID" value="NZ_MQWB01000001.1"/>
</dbReference>
<proteinExistence type="predicted"/>
<feature type="region of interest" description="Disordered" evidence="1">
    <location>
        <begin position="19"/>
        <end position="100"/>
    </location>
</feature>
<evidence type="ECO:0000313" key="3">
    <source>
        <dbReference type="Proteomes" id="UP000216446"/>
    </source>
</evidence>
<evidence type="ECO:0000313" key="2">
    <source>
        <dbReference type="EMBL" id="OZC03962.1"/>
    </source>
</evidence>
<keyword evidence="3" id="KW-1185">Reference proteome</keyword>
<evidence type="ECO:0008006" key="4">
    <source>
        <dbReference type="Google" id="ProtNLM"/>
    </source>
</evidence>
<gene>
    <name evidence="2" type="ORF">BSZ36_13805</name>
</gene>
<dbReference type="InParanoid" id="A0A259U1V2"/>
<comment type="caution">
    <text evidence="2">The sequence shown here is derived from an EMBL/GenBank/DDBJ whole genome shotgun (WGS) entry which is preliminary data.</text>
</comment>
<evidence type="ECO:0000256" key="1">
    <source>
        <dbReference type="SAM" id="MobiDB-lite"/>
    </source>
</evidence>